<gene>
    <name evidence="1" type="ORF">S12H4_51920</name>
</gene>
<evidence type="ECO:0000313" key="1">
    <source>
        <dbReference type="EMBL" id="GAJ03938.1"/>
    </source>
</evidence>
<dbReference type="AlphaFoldDB" id="X1TF42"/>
<comment type="caution">
    <text evidence="1">The sequence shown here is derived from an EMBL/GenBank/DDBJ whole genome shotgun (WGS) entry which is preliminary data.</text>
</comment>
<accession>X1TF42</accession>
<reference evidence="1" key="1">
    <citation type="journal article" date="2014" name="Front. Microbiol.">
        <title>High frequency of phylogenetically diverse reductive dehalogenase-homologous genes in deep subseafloor sedimentary metagenomes.</title>
        <authorList>
            <person name="Kawai M."/>
            <person name="Futagami T."/>
            <person name="Toyoda A."/>
            <person name="Takaki Y."/>
            <person name="Nishi S."/>
            <person name="Hori S."/>
            <person name="Arai W."/>
            <person name="Tsubouchi T."/>
            <person name="Morono Y."/>
            <person name="Uchiyama I."/>
            <person name="Ito T."/>
            <person name="Fujiyama A."/>
            <person name="Inagaki F."/>
            <person name="Takami H."/>
        </authorList>
    </citation>
    <scope>NUCLEOTIDE SEQUENCE</scope>
    <source>
        <strain evidence="1">Expedition CK06-06</strain>
    </source>
</reference>
<name>X1TF42_9ZZZZ</name>
<organism evidence="1">
    <name type="scientific">marine sediment metagenome</name>
    <dbReference type="NCBI Taxonomy" id="412755"/>
    <lineage>
        <taxon>unclassified sequences</taxon>
        <taxon>metagenomes</taxon>
        <taxon>ecological metagenomes</taxon>
    </lineage>
</organism>
<protein>
    <submittedName>
        <fullName evidence="1">Uncharacterized protein</fullName>
    </submittedName>
</protein>
<sequence length="59" mass="6545">YPDGDTKDVMTMIAEIGKKGELCLTSAELLNEIVIPNLNNRTGAIETFNRRLLDSPQQP</sequence>
<dbReference type="EMBL" id="BARW01032870">
    <property type="protein sequence ID" value="GAJ03938.1"/>
    <property type="molecule type" value="Genomic_DNA"/>
</dbReference>
<feature type="non-terminal residue" evidence="1">
    <location>
        <position position="1"/>
    </location>
</feature>
<proteinExistence type="predicted"/>